<protein>
    <submittedName>
        <fullName evidence="5">MinD-like ATPase involved in chromosome partitioning or flagellar assembly</fullName>
    </submittedName>
</protein>
<evidence type="ECO:0000256" key="3">
    <source>
        <dbReference type="SAM" id="MobiDB-lite"/>
    </source>
</evidence>
<dbReference type="RefSeq" id="WP_090507696.1">
    <property type="nucleotide sequence ID" value="NZ_FNWL01000003.1"/>
</dbReference>
<organism evidence="5 6">
    <name type="scientific">Natronorubrum sediminis</name>
    <dbReference type="NCBI Taxonomy" id="640943"/>
    <lineage>
        <taxon>Archaea</taxon>
        <taxon>Methanobacteriati</taxon>
        <taxon>Methanobacteriota</taxon>
        <taxon>Stenosarchaea group</taxon>
        <taxon>Halobacteria</taxon>
        <taxon>Halobacteriales</taxon>
        <taxon>Natrialbaceae</taxon>
        <taxon>Natronorubrum</taxon>
    </lineage>
</organism>
<evidence type="ECO:0000313" key="6">
    <source>
        <dbReference type="Proteomes" id="UP000199112"/>
    </source>
</evidence>
<keyword evidence="2" id="KW-0067">ATP-binding</keyword>
<evidence type="ECO:0000313" key="5">
    <source>
        <dbReference type="EMBL" id="SEH16976.1"/>
    </source>
</evidence>
<feature type="compositionally biased region" description="Polar residues" evidence="3">
    <location>
        <begin position="435"/>
        <end position="444"/>
    </location>
</feature>
<feature type="domain" description="CobQ/CobB/MinD/ParA nucleotide binding" evidence="4">
    <location>
        <begin position="2"/>
        <end position="198"/>
    </location>
</feature>
<gene>
    <name evidence="5" type="ORF">SAMN04487967_2897</name>
</gene>
<keyword evidence="1" id="KW-0547">Nucleotide-binding</keyword>
<dbReference type="PANTHER" id="PTHR43384">
    <property type="entry name" value="SEPTUM SITE-DETERMINING PROTEIN MIND HOMOLOG, CHLOROPLASTIC-RELATED"/>
    <property type="match status" value="1"/>
</dbReference>
<feature type="region of interest" description="Disordered" evidence="3">
    <location>
        <begin position="419"/>
        <end position="452"/>
    </location>
</feature>
<dbReference type="InterPro" id="IPR002586">
    <property type="entry name" value="CobQ/CobB/MinD/ParA_Nub-bd_dom"/>
</dbReference>
<name>A0A1H6G1K3_9EURY</name>
<dbReference type="PANTHER" id="PTHR43384:SF6">
    <property type="entry name" value="SEPTUM SITE-DETERMINING PROTEIN MIND HOMOLOG, CHLOROPLASTIC"/>
    <property type="match status" value="1"/>
</dbReference>
<sequence length="452" mass="47198">MIAIAGAKGGCGKTVTTLGLTEAFAREGTPAIAIDADRQLPNVHVAGGVDREPTLAMISTDTGSSDRTGDADGVDLRSIAQVSPRTTSAGIVPAPAPTDSLDLESVLGSLESETGQLLVDCPSGAGPDVVEPLSAADGVVVVTTDGDRSLKAAKTTVAMARRLGVRVLGVVVNRCSSVPPAIESWVDVPVLGVVPEAKSPLTDEATTSAYADVVETLRTRHVTDQTAVAYDDDRLSTGIVPLDRHLGGGLAPGSVLAVTAEPASQSEHLVYEATAPRGTLYLTTDRSADNVRRALETTTVDTGTPTIRRVTGDDRLEDATAFIEKLPTGATLVVDVMGPLERHDREAYVSFLNDLKDRLVETESIALLHCLEGAVSPEHRTATIHAADAVVAVESAPSVRESASGRELTIRKCRHERVSSAPIDLEGTDARANLHESTSASTTTRDAETPDQ</sequence>
<dbReference type="GO" id="GO:0005829">
    <property type="term" value="C:cytosol"/>
    <property type="evidence" value="ECO:0007669"/>
    <property type="project" value="TreeGrafter"/>
</dbReference>
<dbReference type="Pfam" id="PF01656">
    <property type="entry name" value="CbiA"/>
    <property type="match status" value="1"/>
</dbReference>
<evidence type="ECO:0000256" key="2">
    <source>
        <dbReference type="ARBA" id="ARBA00022840"/>
    </source>
</evidence>
<reference evidence="6" key="1">
    <citation type="submission" date="2016-10" db="EMBL/GenBank/DDBJ databases">
        <authorList>
            <person name="Varghese N."/>
            <person name="Submissions S."/>
        </authorList>
    </citation>
    <scope>NUCLEOTIDE SEQUENCE [LARGE SCALE GENOMIC DNA]</scope>
    <source>
        <strain evidence="6">CGMCC 1.8981</strain>
    </source>
</reference>
<accession>A0A1H6G1K3</accession>
<dbReference type="GO" id="GO:0051782">
    <property type="term" value="P:negative regulation of cell division"/>
    <property type="evidence" value="ECO:0007669"/>
    <property type="project" value="TreeGrafter"/>
</dbReference>
<dbReference type="InterPro" id="IPR055549">
    <property type="entry name" value="DUF7125"/>
</dbReference>
<evidence type="ECO:0000256" key="1">
    <source>
        <dbReference type="ARBA" id="ARBA00022741"/>
    </source>
</evidence>
<dbReference type="Gene3D" id="3.40.50.300">
    <property type="entry name" value="P-loop containing nucleotide triphosphate hydrolases"/>
    <property type="match status" value="2"/>
</dbReference>
<dbReference type="GO" id="GO:0005524">
    <property type="term" value="F:ATP binding"/>
    <property type="evidence" value="ECO:0007669"/>
    <property type="project" value="UniProtKB-KW"/>
</dbReference>
<dbReference type="SUPFAM" id="SSF52540">
    <property type="entry name" value="P-loop containing nucleoside triphosphate hydrolases"/>
    <property type="match status" value="2"/>
</dbReference>
<dbReference type="Proteomes" id="UP000199112">
    <property type="component" value="Unassembled WGS sequence"/>
</dbReference>
<dbReference type="OrthoDB" id="238619at2157"/>
<evidence type="ECO:0000259" key="4">
    <source>
        <dbReference type="Pfam" id="PF01656"/>
    </source>
</evidence>
<keyword evidence="6" id="KW-1185">Reference proteome</keyword>
<keyword evidence="5" id="KW-0282">Flagellum</keyword>
<dbReference type="AlphaFoldDB" id="A0A1H6G1K3"/>
<dbReference type="GO" id="GO:0016887">
    <property type="term" value="F:ATP hydrolysis activity"/>
    <property type="evidence" value="ECO:0007669"/>
    <property type="project" value="TreeGrafter"/>
</dbReference>
<dbReference type="InterPro" id="IPR050625">
    <property type="entry name" value="ParA/MinD_ATPase"/>
</dbReference>
<dbReference type="Pfam" id="PF23442">
    <property type="entry name" value="DUF7125"/>
    <property type="match status" value="1"/>
</dbReference>
<keyword evidence="5" id="KW-0969">Cilium</keyword>
<dbReference type="EMBL" id="FNWL01000003">
    <property type="protein sequence ID" value="SEH16976.1"/>
    <property type="molecule type" value="Genomic_DNA"/>
</dbReference>
<dbReference type="GO" id="GO:0009898">
    <property type="term" value="C:cytoplasmic side of plasma membrane"/>
    <property type="evidence" value="ECO:0007669"/>
    <property type="project" value="TreeGrafter"/>
</dbReference>
<keyword evidence="5" id="KW-0966">Cell projection</keyword>
<proteinExistence type="predicted"/>
<dbReference type="InterPro" id="IPR027417">
    <property type="entry name" value="P-loop_NTPase"/>
</dbReference>